<comment type="caution">
    <text evidence="3">The sequence shown here is derived from an EMBL/GenBank/DDBJ whole genome shotgun (WGS) entry which is preliminary data.</text>
</comment>
<evidence type="ECO:0000256" key="1">
    <source>
        <dbReference type="SAM" id="SignalP"/>
    </source>
</evidence>
<evidence type="ECO:0000313" key="3">
    <source>
        <dbReference type="EMBL" id="OFJ50060.1"/>
    </source>
</evidence>
<dbReference type="Gene3D" id="3.40.190.10">
    <property type="entry name" value="Periplasmic binding protein-like II"/>
    <property type="match status" value="1"/>
</dbReference>
<reference evidence="3 4" key="1">
    <citation type="submission" date="2016-10" db="EMBL/GenBank/DDBJ databases">
        <title>Updated version of Genome Assembly of Janthinobacterium lividum ERGS5:01.</title>
        <authorList>
            <person name="Kumar R."/>
            <person name="Acharya V."/>
            <person name="Singh D."/>
        </authorList>
    </citation>
    <scope>NUCLEOTIDE SEQUENCE [LARGE SCALE GENOMIC DNA]</scope>
    <source>
        <strain evidence="3 4">ERGS5:01</strain>
    </source>
</reference>
<evidence type="ECO:0000259" key="2">
    <source>
        <dbReference type="Pfam" id="PF04069"/>
    </source>
</evidence>
<proteinExistence type="predicted"/>
<dbReference type="AlphaFoldDB" id="A0A1E8PW12"/>
<dbReference type="SUPFAM" id="SSF53850">
    <property type="entry name" value="Periplasmic binding protein-like II"/>
    <property type="match status" value="1"/>
</dbReference>
<feature type="signal peptide" evidence="1">
    <location>
        <begin position="1"/>
        <end position="29"/>
    </location>
</feature>
<name>A0A1E8PW12_9BURK</name>
<evidence type="ECO:0000313" key="4">
    <source>
        <dbReference type="Proteomes" id="UP000092634"/>
    </source>
</evidence>
<keyword evidence="1" id="KW-0732">Signal</keyword>
<feature type="chain" id="PRO_5009214854" evidence="1">
    <location>
        <begin position="30"/>
        <end position="344"/>
    </location>
</feature>
<dbReference type="GO" id="GO:0043190">
    <property type="term" value="C:ATP-binding cassette (ABC) transporter complex"/>
    <property type="evidence" value="ECO:0007669"/>
    <property type="project" value="InterPro"/>
</dbReference>
<gene>
    <name evidence="3" type="ORF">BA896_004030</name>
</gene>
<feature type="domain" description="ABC-type glycine betaine transport system substrate-binding" evidence="2">
    <location>
        <begin position="50"/>
        <end position="319"/>
    </location>
</feature>
<accession>A0A1E8PW12</accession>
<protein>
    <submittedName>
        <fullName evidence="3">Glycine betaine ABC transporter substrate-binding protein</fullName>
    </submittedName>
</protein>
<sequence length="344" mass="37740">MTQKSQRKFQLFSALVIAVLALTTSLAMAQTPAARADALPGKGVKVQPLQSSIAEETFQTMLVGKALEKLGYAVLPIKEIEYLSAHIAIANGDATFMAVHWDPMHKDFYSNAGGDAKLLRAGQYAGPAAQGYLIDKATADKYNITNIDQLRDPNLAKLFDHDGDGKADLTGCNPGWGCETLIEHHIDAYKLRKTVTHVQGSYAALIADTLGRYKRGESILYYTWTPYWVSGVLVPGKDVVWLKVPFSANPDKLNTRLDDGSDYGFAVNTARIVSNKAWAQKNPAAAKLFEVMQLPVADINAQNERMRRGESTQADIARHTAGWIKYHQQTFDGWVAQALAAAKK</sequence>
<dbReference type="Proteomes" id="UP000092634">
    <property type="component" value="Unassembled WGS sequence"/>
</dbReference>
<dbReference type="Gene3D" id="3.40.190.100">
    <property type="entry name" value="Glycine betaine-binding periplasmic protein, domain 2"/>
    <property type="match status" value="1"/>
</dbReference>
<dbReference type="Pfam" id="PF04069">
    <property type="entry name" value="OpuAC"/>
    <property type="match status" value="1"/>
</dbReference>
<dbReference type="CDD" id="cd13638">
    <property type="entry name" value="PBP2_EcProx_like"/>
    <property type="match status" value="1"/>
</dbReference>
<dbReference type="GO" id="GO:0022857">
    <property type="term" value="F:transmembrane transporter activity"/>
    <property type="evidence" value="ECO:0007669"/>
    <property type="project" value="InterPro"/>
</dbReference>
<dbReference type="EMBL" id="MAQB02000001">
    <property type="protein sequence ID" value="OFJ50060.1"/>
    <property type="molecule type" value="Genomic_DNA"/>
</dbReference>
<dbReference type="NCBIfam" id="NF008334">
    <property type="entry name" value="PRK11119.1"/>
    <property type="match status" value="1"/>
</dbReference>
<organism evidence="3 4">
    <name type="scientific">Janthinobacterium lividum</name>
    <dbReference type="NCBI Taxonomy" id="29581"/>
    <lineage>
        <taxon>Bacteria</taxon>
        <taxon>Pseudomonadati</taxon>
        <taxon>Pseudomonadota</taxon>
        <taxon>Betaproteobacteria</taxon>
        <taxon>Burkholderiales</taxon>
        <taxon>Oxalobacteraceae</taxon>
        <taxon>Janthinobacterium</taxon>
    </lineage>
</organism>
<dbReference type="InterPro" id="IPR007210">
    <property type="entry name" value="ABC_Gly_betaine_transp_sub-bd"/>
</dbReference>